<dbReference type="Gene3D" id="1.25.10.10">
    <property type="entry name" value="Leucine-rich Repeat Variant"/>
    <property type="match status" value="1"/>
</dbReference>
<dbReference type="Gene3D" id="3.30.710.10">
    <property type="entry name" value="Potassium Channel Kv1.1, Chain A"/>
    <property type="match status" value="1"/>
</dbReference>
<dbReference type="SUPFAM" id="SSF48371">
    <property type="entry name" value="ARM repeat"/>
    <property type="match status" value="1"/>
</dbReference>
<dbReference type="GO" id="GO:0015031">
    <property type="term" value="P:protein transport"/>
    <property type="evidence" value="ECO:0007669"/>
    <property type="project" value="UniProtKB-KW"/>
</dbReference>
<keyword evidence="7" id="KW-1185">Reference proteome</keyword>
<dbReference type="PANTHER" id="PTHR23316">
    <property type="entry name" value="IMPORTIN ALPHA"/>
    <property type="match status" value="1"/>
</dbReference>
<dbReference type="Proteomes" id="UP001237642">
    <property type="component" value="Unassembled WGS sequence"/>
</dbReference>
<comment type="similarity">
    <text evidence="2">Belongs to the importin alpha family.</text>
</comment>
<dbReference type="Pfam" id="PF01466">
    <property type="entry name" value="Skp1"/>
    <property type="match status" value="1"/>
</dbReference>
<dbReference type="InterPro" id="IPR016072">
    <property type="entry name" value="Skp1_comp_dimer"/>
</dbReference>
<reference evidence="6" key="1">
    <citation type="submission" date="2023-02" db="EMBL/GenBank/DDBJ databases">
        <title>Genome of toxic invasive species Heracleum sosnowskyi carries increased number of genes despite the absence of recent whole-genome duplications.</title>
        <authorList>
            <person name="Schelkunov M."/>
            <person name="Shtratnikova V."/>
            <person name="Makarenko M."/>
            <person name="Klepikova A."/>
            <person name="Omelchenko D."/>
            <person name="Novikova G."/>
            <person name="Obukhova E."/>
            <person name="Bogdanov V."/>
            <person name="Penin A."/>
            <person name="Logacheva M."/>
        </authorList>
    </citation>
    <scope>NUCLEOTIDE SEQUENCE</scope>
    <source>
        <strain evidence="6">Hsosn_3</strain>
        <tissue evidence="6">Leaf</tissue>
    </source>
</reference>
<dbReference type="InterPro" id="IPR016024">
    <property type="entry name" value="ARM-type_fold"/>
</dbReference>
<evidence type="ECO:0000313" key="7">
    <source>
        <dbReference type="Proteomes" id="UP001237642"/>
    </source>
</evidence>
<proteinExistence type="inferred from homology"/>
<comment type="caution">
    <text evidence="6">The sequence shown here is derived from an EMBL/GenBank/DDBJ whole genome shotgun (WGS) entry which is preliminary data.</text>
</comment>
<dbReference type="AlphaFoldDB" id="A0AAD8GN49"/>
<dbReference type="GO" id="GO:0006511">
    <property type="term" value="P:ubiquitin-dependent protein catabolic process"/>
    <property type="evidence" value="ECO:0007669"/>
    <property type="project" value="InterPro"/>
</dbReference>
<organism evidence="6 7">
    <name type="scientific">Heracleum sosnowskyi</name>
    <dbReference type="NCBI Taxonomy" id="360622"/>
    <lineage>
        <taxon>Eukaryota</taxon>
        <taxon>Viridiplantae</taxon>
        <taxon>Streptophyta</taxon>
        <taxon>Embryophyta</taxon>
        <taxon>Tracheophyta</taxon>
        <taxon>Spermatophyta</taxon>
        <taxon>Magnoliopsida</taxon>
        <taxon>eudicotyledons</taxon>
        <taxon>Gunneridae</taxon>
        <taxon>Pentapetalae</taxon>
        <taxon>asterids</taxon>
        <taxon>campanulids</taxon>
        <taxon>Apiales</taxon>
        <taxon>Apiaceae</taxon>
        <taxon>Apioideae</taxon>
        <taxon>apioid superclade</taxon>
        <taxon>Tordylieae</taxon>
        <taxon>Tordyliinae</taxon>
        <taxon>Heracleum</taxon>
    </lineage>
</organism>
<dbReference type="EMBL" id="JAUIZM010000031">
    <property type="protein sequence ID" value="KAK1351576.1"/>
    <property type="molecule type" value="Genomic_DNA"/>
</dbReference>
<dbReference type="SUPFAM" id="SSF81382">
    <property type="entry name" value="Skp1 dimerisation domain-like"/>
    <property type="match status" value="1"/>
</dbReference>
<feature type="domain" description="SKP1 component dimerisation" evidence="5">
    <location>
        <begin position="89"/>
        <end position="121"/>
    </location>
</feature>
<protein>
    <recommendedName>
        <fullName evidence="5">SKP1 component dimerisation domain-containing protein</fullName>
    </recommendedName>
</protein>
<gene>
    <name evidence="6" type="ORF">POM88_054263</name>
</gene>
<sequence>MASSSTYVPEKHVSIVCSDGNLRLNPTDPILVDSNLCLGETYSYPSLTIPIMTMQVMEYCRHHNAEFIKLAHPFTLFSLFEAAHAFHHKNLLDLTCQTLVSMVKGKSVEEMRTHFIINQDYDWNSTEKPSIRVKSSCYRRTTVRGKEEFTMPPDFDFVQRSLRVTKALHYIYAGRFKSIFECCVGKLLKPQSDADMLSVTMSISSIITDQVLARHLEDDHVETAYAAARNREGGSPDEMAPLAVLTLTNIVKALPKFVVDILKTGVLECVKRVLLKPRTAEIVKHIAMFLVAVCRTIDLYCFDEELKVDLALATLQVLELSVSLKHDKEQACNAFQYLTCEMELQIGDLAFRKLIEKLIAIIQNPPPGNCQFPGYALGVLGNIAIWGSSDQIKILALDSTFLESLVMAMKAGSKKIQKEACLIISNIAAQKEGLIEEMHSARLTGAVCGLLEKNESDEDADVKREAVWAIYSCIYGSVFDNHILMKSADLFS</sequence>
<name>A0AAD8GN49_9APIA</name>
<evidence type="ECO:0000256" key="4">
    <source>
        <dbReference type="ARBA" id="ARBA00022927"/>
    </source>
</evidence>
<evidence type="ECO:0000256" key="2">
    <source>
        <dbReference type="ARBA" id="ARBA00010394"/>
    </source>
</evidence>
<dbReference type="InterPro" id="IPR011333">
    <property type="entry name" value="SKP1/BTB/POZ_sf"/>
</dbReference>
<evidence type="ECO:0000256" key="1">
    <source>
        <dbReference type="ARBA" id="ARBA00004906"/>
    </source>
</evidence>
<evidence type="ECO:0000313" key="6">
    <source>
        <dbReference type="EMBL" id="KAK1351576.1"/>
    </source>
</evidence>
<keyword evidence="3" id="KW-0813">Transport</keyword>
<keyword evidence="4" id="KW-0653">Protein transport</keyword>
<dbReference type="InterPro" id="IPR036296">
    <property type="entry name" value="SKP1-like_dim_sf"/>
</dbReference>
<reference evidence="6" key="2">
    <citation type="submission" date="2023-05" db="EMBL/GenBank/DDBJ databases">
        <authorList>
            <person name="Schelkunov M.I."/>
        </authorList>
    </citation>
    <scope>NUCLEOTIDE SEQUENCE</scope>
    <source>
        <strain evidence="6">Hsosn_3</strain>
        <tissue evidence="6">Leaf</tissue>
    </source>
</reference>
<comment type="pathway">
    <text evidence="1">Protein modification; protein ubiquitination.</text>
</comment>
<evidence type="ECO:0000259" key="5">
    <source>
        <dbReference type="Pfam" id="PF01466"/>
    </source>
</evidence>
<evidence type="ECO:0000256" key="3">
    <source>
        <dbReference type="ARBA" id="ARBA00022448"/>
    </source>
</evidence>
<accession>A0AAD8GN49</accession>
<dbReference type="InterPro" id="IPR011989">
    <property type="entry name" value="ARM-like"/>
</dbReference>